<evidence type="ECO:0000313" key="1">
    <source>
        <dbReference type="EMBL" id="KAK8872294.1"/>
    </source>
</evidence>
<evidence type="ECO:0000313" key="2">
    <source>
        <dbReference type="Proteomes" id="UP001390339"/>
    </source>
</evidence>
<accession>A0ABR2J3R6</accession>
<dbReference type="EMBL" id="JAPCWZ010000003">
    <property type="protein sequence ID" value="KAK8872294.1"/>
    <property type="molecule type" value="Genomic_DNA"/>
</dbReference>
<proteinExistence type="predicted"/>
<dbReference type="Proteomes" id="UP001390339">
    <property type="component" value="Unassembled WGS sequence"/>
</dbReference>
<keyword evidence="2" id="KW-1185">Reference proteome</keyword>
<name>A0ABR2J3R6_9PEZI</name>
<comment type="caution">
    <text evidence="1">The sequence shown here is derived from an EMBL/GenBank/DDBJ whole genome shotgun (WGS) entry which is preliminary data.</text>
</comment>
<organism evidence="1 2">
    <name type="scientific">Apiospora arundinis</name>
    <dbReference type="NCBI Taxonomy" id="335852"/>
    <lineage>
        <taxon>Eukaryota</taxon>
        <taxon>Fungi</taxon>
        <taxon>Dikarya</taxon>
        <taxon>Ascomycota</taxon>
        <taxon>Pezizomycotina</taxon>
        <taxon>Sordariomycetes</taxon>
        <taxon>Xylariomycetidae</taxon>
        <taxon>Amphisphaeriales</taxon>
        <taxon>Apiosporaceae</taxon>
        <taxon>Apiospora</taxon>
    </lineage>
</organism>
<sequence>MADTTAALETAIKAHFGADNFHSSAVILGAIKIMEDVDDLLAMGFIFLKDEAPD</sequence>
<reference evidence="1 2" key="1">
    <citation type="journal article" date="2024" name="IMA Fungus">
        <title>Apiospora arundinis, a panoply of carbohydrate-active enzymes and secondary metabolites.</title>
        <authorList>
            <person name="Sorensen T."/>
            <person name="Petersen C."/>
            <person name="Muurmann A.T."/>
            <person name="Christiansen J.V."/>
            <person name="Brundto M.L."/>
            <person name="Overgaard C.K."/>
            <person name="Boysen A.T."/>
            <person name="Wollenberg R.D."/>
            <person name="Larsen T.O."/>
            <person name="Sorensen J.L."/>
            <person name="Nielsen K.L."/>
            <person name="Sondergaard T.E."/>
        </authorList>
    </citation>
    <scope>NUCLEOTIDE SEQUENCE [LARGE SCALE GENOMIC DNA]</scope>
    <source>
        <strain evidence="1 2">AAU 773</strain>
    </source>
</reference>
<gene>
    <name evidence="1" type="ORF">PGQ11_002808</name>
</gene>
<protein>
    <submittedName>
        <fullName evidence="1">Uncharacterized protein</fullName>
    </submittedName>
</protein>